<keyword evidence="1" id="KW-1133">Transmembrane helix</keyword>
<name>A0A5F1ZX86_9LEPT</name>
<organism evidence="2 5">
    <name type="scientific">Leptospira langatensis</name>
    <dbReference type="NCBI Taxonomy" id="2484983"/>
    <lineage>
        <taxon>Bacteria</taxon>
        <taxon>Pseudomonadati</taxon>
        <taxon>Spirochaetota</taxon>
        <taxon>Spirochaetia</taxon>
        <taxon>Leptospirales</taxon>
        <taxon>Leptospiraceae</taxon>
        <taxon>Leptospira</taxon>
    </lineage>
</organism>
<reference evidence="3" key="1">
    <citation type="submission" date="2018-10" db="EMBL/GenBank/DDBJ databases">
        <authorList>
            <person name="Vincent A.T."/>
            <person name="Schiettekatte O."/>
            <person name="Bourhy P."/>
            <person name="Veyrier F.J."/>
            <person name="Picardeau M."/>
        </authorList>
    </citation>
    <scope>NUCLEOTIDE SEQUENCE</scope>
    <source>
        <strain evidence="3">201702690</strain>
    </source>
</reference>
<proteinExistence type="predicted"/>
<gene>
    <name evidence="2" type="ORF">EHO57_17420</name>
    <name evidence="3" type="ORF">EHQ53_01280</name>
</gene>
<protein>
    <submittedName>
        <fullName evidence="2">Uncharacterized protein</fullName>
    </submittedName>
</protein>
<evidence type="ECO:0000313" key="5">
    <source>
        <dbReference type="Proteomes" id="UP000297946"/>
    </source>
</evidence>
<accession>A0A5F1ZX86</accession>
<feature type="transmembrane region" description="Helical" evidence="1">
    <location>
        <begin position="39"/>
        <end position="56"/>
    </location>
</feature>
<reference evidence="4 5" key="2">
    <citation type="journal article" date="2019" name="PLoS Negl. Trop. Dis.">
        <title>Revisiting the worldwide diversity of Leptospira species in the environment.</title>
        <authorList>
            <person name="Vincent A.T."/>
            <person name="Schiettekatte O."/>
            <person name="Bourhy P."/>
            <person name="Veyrier F.J."/>
            <person name="Picardeau M."/>
        </authorList>
    </citation>
    <scope>NUCLEOTIDE SEQUENCE [LARGE SCALE GENOMIC DNA]</scope>
    <source>
        <strain evidence="4">201702690</strain>
        <strain evidence="2 5">SSW18</strain>
    </source>
</reference>
<dbReference type="OrthoDB" id="1494804at2"/>
<evidence type="ECO:0000256" key="1">
    <source>
        <dbReference type="SAM" id="Phobius"/>
    </source>
</evidence>
<dbReference type="AlphaFoldDB" id="A0A5F1ZX86"/>
<dbReference type="EMBL" id="RQGC01000001">
    <property type="protein sequence ID" value="TGL43298.1"/>
    <property type="molecule type" value="Genomic_DNA"/>
</dbReference>
<sequence length="209" mass="23946">MHQILTIVTLALLLAFIAGLKKPEIFSKWIKDPTRKKTSLLFGIPFIISLALFGAFSPPKYELSKEEIASLSEEEQIKLIVKKQIGENALKKIDITRAADGLLGIEIEFDAKGTLDYPKKLRIDWIKTKMAESYISIYKNYKNVGECKIGAFFPMKDNYGNGAEIEVYITYLAKEEADKVNWNAEEWDLKANIMPRIWMNIAIHPEFRL</sequence>
<dbReference type="RefSeq" id="WP_135642213.1">
    <property type="nucleotide sequence ID" value="NZ_RQER01000011.1"/>
</dbReference>
<comment type="caution">
    <text evidence="2">The sequence shown here is derived from an EMBL/GenBank/DDBJ whole genome shotgun (WGS) entry which is preliminary data.</text>
</comment>
<keyword evidence="1" id="KW-0812">Transmembrane</keyword>
<evidence type="ECO:0000313" key="3">
    <source>
        <dbReference type="EMBL" id="TGL43298.1"/>
    </source>
</evidence>
<keyword evidence="1" id="KW-0472">Membrane</keyword>
<evidence type="ECO:0000313" key="4">
    <source>
        <dbReference type="Proteomes" id="UP000297273"/>
    </source>
</evidence>
<evidence type="ECO:0000313" key="2">
    <source>
        <dbReference type="EMBL" id="TGJ98384.1"/>
    </source>
</evidence>
<dbReference type="EMBL" id="RQER01000011">
    <property type="protein sequence ID" value="TGJ98384.1"/>
    <property type="molecule type" value="Genomic_DNA"/>
</dbReference>
<keyword evidence="4" id="KW-1185">Reference proteome</keyword>
<dbReference type="Proteomes" id="UP000297946">
    <property type="component" value="Unassembled WGS sequence"/>
</dbReference>
<dbReference type="Proteomes" id="UP000297273">
    <property type="component" value="Unassembled WGS sequence"/>
</dbReference>